<evidence type="ECO:0000313" key="2">
    <source>
        <dbReference type="EMBL" id="VYT50059.1"/>
    </source>
</evidence>
<gene>
    <name evidence="2" type="ORF">CALFYP1_00700</name>
</gene>
<proteinExistence type="predicted"/>
<dbReference type="EMBL" id="CACRTI010000018">
    <property type="protein sequence ID" value="VYT50059.1"/>
    <property type="molecule type" value="Genomic_DNA"/>
</dbReference>
<organism evidence="2">
    <name type="scientific">Citrobacter amalonaticus</name>
    <dbReference type="NCBI Taxonomy" id="35703"/>
    <lineage>
        <taxon>Bacteria</taxon>
        <taxon>Pseudomonadati</taxon>
        <taxon>Pseudomonadota</taxon>
        <taxon>Gammaproteobacteria</taxon>
        <taxon>Enterobacterales</taxon>
        <taxon>Enterobacteriaceae</taxon>
        <taxon>Citrobacter</taxon>
    </lineage>
</organism>
<name>A0A6N2X716_CITAM</name>
<feature type="chain" id="PRO_5027095831" description="Adhesin" evidence="1">
    <location>
        <begin position="19"/>
        <end position="154"/>
    </location>
</feature>
<protein>
    <recommendedName>
        <fullName evidence="3">Adhesin</fullName>
    </recommendedName>
</protein>
<evidence type="ECO:0008006" key="3">
    <source>
        <dbReference type="Google" id="ProtNLM"/>
    </source>
</evidence>
<keyword evidence="1" id="KW-0732">Signal</keyword>
<accession>A0A6N2X716</accession>
<reference evidence="2" key="1">
    <citation type="submission" date="2019-11" db="EMBL/GenBank/DDBJ databases">
        <authorList>
            <person name="Feng L."/>
        </authorList>
    </citation>
    <scope>NUCLEOTIDE SEQUENCE</scope>
    <source>
        <strain evidence="2">CAmalonaticusLFYP1</strain>
    </source>
</reference>
<sequence length="154" mass="16894">MLKSIVFLAALMSSSVLFCIAAERSNLHSDALFTDSFKVNEIADLGHPVCTLTQSNNTSEELFDYVEGDICPVGSGACTYSAIIKLNGKMLTLKRIQSDKTTSTFKNNDISITTIQSSLQKSNMEEEGNDVKLSITIRARNSEKKFYLSGYCGI</sequence>
<dbReference type="AlphaFoldDB" id="A0A6N2X716"/>
<feature type="signal peptide" evidence="1">
    <location>
        <begin position="1"/>
        <end position="18"/>
    </location>
</feature>
<evidence type="ECO:0000256" key="1">
    <source>
        <dbReference type="SAM" id="SignalP"/>
    </source>
</evidence>
<dbReference type="RefSeq" id="WP_099433650.1">
    <property type="nucleotide sequence ID" value="NZ_CACRTI010000018.1"/>
</dbReference>